<name>A0AAV7XKD2_9NEOP</name>
<dbReference type="InterPro" id="IPR036282">
    <property type="entry name" value="Glutathione-S-Trfase_C_sf"/>
</dbReference>
<dbReference type="GO" id="GO:0006749">
    <property type="term" value="P:glutathione metabolic process"/>
    <property type="evidence" value="ECO:0007669"/>
    <property type="project" value="TreeGrafter"/>
</dbReference>
<evidence type="ECO:0000313" key="5">
    <source>
        <dbReference type="EMBL" id="KAJ1525040.1"/>
    </source>
</evidence>
<keyword evidence="6" id="KW-1185">Reference proteome</keyword>
<dbReference type="InterPro" id="IPR036249">
    <property type="entry name" value="Thioredoxin-like_sf"/>
</dbReference>
<dbReference type="CDD" id="cd03045">
    <property type="entry name" value="GST_N_Delta_Epsilon"/>
    <property type="match status" value="1"/>
</dbReference>
<dbReference type="PROSITE" id="PS50404">
    <property type="entry name" value="GST_NTER"/>
    <property type="match status" value="1"/>
</dbReference>
<dbReference type="SFLD" id="SFLDG00358">
    <property type="entry name" value="Main_(cytGST)"/>
    <property type="match status" value="1"/>
</dbReference>
<dbReference type="InterPro" id="IPR004046">
    <property type="entry name" value="GST_C"/>
</dbReference>
<dbReference type="GO" id="GO:0004364">
    <property type="term" value="F:glutathione transferase activity"/>
    <property type="evidence" value="ECO:0007669"/>
    <property type="project" value="TreeGrafter"/>
</dbReference>
<dbReference type="InterPro" id="IPR004045">
    <property type="entry name" value="Glutathione_S-Trfase_N"/>
</dbReference>
<dbReference type="FunFam" id="1.20.1050.10:FF:000007">
    <property type="entry name" value="Glutathione S-transferase 1-1"/>
    <property type="match status" value="1"/>
</dbReference>
<accession>A0AAV7XKD2</accession>
<evidence type="ECO:0000259" key="4">
    <source>
        <dbReference type="PROSITE" id="PS50405"/>
    </source>
</evidence>
<evidence type="ECO:0000313" key="6">
    <source>
        <dbReference type="Proteomes" id="UP001075354"/>
    </source>
</evidence>
<protein>
    <submittedName>
        <fullName evidence="5">Uncharacterized protein</fullName>
    </submittedName>
</protein>
<dbReference type="InterPro" id="IPR010987">
    <property type="entry name" value="Glutathione-S-Trfase_C-like"/>
</dbReference>
<proteinExistence type="inferred from homology"/>
<dbReference type="PANTHER" id="PTHR43969">
    <property type="entry name" value="GLUTATHIONE S TRANSFERASE D10, ISOFORM A-RELATED"/>
    <property type="match status" value="1"/>
</dbReference>
<dbReference type="InterPro" id="IPR040079">
    <property type="entry name" value="Glutathione_S-Trfase"/>
</dbReference>
<dbReference type="PANTHER" id="PTHR43969:SF9">
    <property type="entry name" value="GLUTATHIONE S TRANSFERASE D10, ISOFORM A-RELATED"/>
    <property type="match status" value="1"/>
</dbReference>
<dbReference type="AlphaFoldDB" id="A0AAV7XKD2"/>
<dbReference type="SFLD" id="SFLDS00019">
    <property type="entry name" value="Glutathione_Transferase_(cytos"/>
    <property type="match status" value="1"/>
</dbReference>
<evidence type="ECO:0000256" key="2">
    <source>
        <dbReference type="RuleBase" id="RU003494"/>
    </source>
</evidence>
<comment type="similarity">
    <text evidence="2">Belongs to the GST superfamily.</text>
</comment>
<reference evidence="5" key="1">
    <citation type="submission" date="2022-12" db="EMBL/GenBank/DDBJ databases">
        <title>Chromosome-level genome assembly of the bean flower thrips Megalurothrips usitatus.</title>
        <authorList>
            <person name="Ma L."/>
            <person name="Liu Q."/>
            <person name="Li H."/>
            <person name="Cai W."/>
        </authorList>
    </citation>
    <scope>NUCLEOTIDE SEQUENCE</scope>
    <source>
        <strain evidence="5">Cailab_2022a</strain>
    </source>
</reference>
<organism evidence="5 6">
    <name type="scientific">Megalurothrips usitatus</name>
    <name type="common">bean blossom thrips</name>
    <dbReference type="NCBI Taxonomy" id="439358"/>
    <lineage>
        <taxon>Eukaryota</taxon>
        <taxon>Metazoa</taxon>
        <taxon>Ecdysozoa</taxon>
        <taxon>Arthropoda</taxon>
        <taxon>Hexapoda</taxon>
        <taxon>Insecta</taxon>
        <taxon>Pterygota</taxon>
        <taxon>Neoptera</taxon>
        <taxon>Paraneoptera</taxon>
        <taxon>Thysanoptera</taxon>
        <taxon>Terebrantia</taxon>
        <taxon>Thripoidea</taxon>
        <taxon>Thripidae</taxon>
        <taxon>Megalurothrips</taxon>
    </lineage>
</organism>
<dbReference type="CDD" id="cd03177">
    <property type="entry name" value="GST_C_Delta_Epsilon"/>
    <property type="match status" value="1"/>
</dbReference>
<dbReference type="SUPFAM" id="SSF52833">
    <property type="entry name" value="Thioredoxin-like"/>
    <property type="match status" value="1"/>
</dbReference>
<dbReference type="Pfam" id="PF00043">
    <property type="entry name" value="GST_C"/>
    <property type="match status" value="1"/>
</dbReference>
<evidence type="ECO:0000256" key="1">
    <source>
        <dbReference type="ARBA" id="ARBA00011738"/>
    </source>
</evidence>
<dbReference type="PROSITE" id="PS50405">
    <property type="entry name" value="GST_CTER"/>
    <property type="match status" value="1"/>
</dbReference>
<dbReference type="Pfam" id="PF02798">
    <property type="entry name" value="GST_N"/>
    <property type="match status" value="1"/>
</dbReference>
<dbReference type="Gene3D" id="3.40.30.10">
    <property type="entry name" value="Glutaredoxin"/>
    <property type="match status" value="1"/>
</dbReference>
<dbReference type="SUPFAM" id="SSF47616">
    <property type="entry name" value="GST C-terminal domain-like"/>
    <property type="match status" value="1"/>
</dbReference>
<dbReference type="Proteomes" id="UP001075354">
    <property type="component" value="Chromosome 8"/>
</dbReference>
<dbReference type="EMBL" id="JAPTSV010000008">
    <property type="protein sequence ID" value="KAJ1525040.1"/>
    <property type="molecule type" value="Genomic_DNA"/>
</dbReference>
<feature type="domain" description="GST N-terminal" evidence="3">
    <location>
        <begin position="1"/>
        <end position="82"/>
    </location>
</feature>
<gene>
    <name evidence="5" type="ORF">ONE63_009886</name>
</gene>
<feature type="domain" description="GST C-terminal" evidence="4">
    <location>
        <begin position="91"/>
        <end position="209"/>
    </location>
</feature>
<dbReference type="SFLD" id="SFLDG01153">
    <property type="entry name" value="Main.4:_Theta-like"/>
    <property type="match status" value="1"/>
</dbReference>
<comment type="subunit">
    <text evidence="1">Homodimer.</text>
</comment>
<comment type="caution">
    <text evidence="5">The sequence shown here is derived from an EMBL/GenBank/DDBJ whole genome shotgun (WGS) entry which is preliminary data.</text>
</comment>
<sequence>MTVDFYYMAPSAPCRAVRLAARALGVELNLKPTNLLKGEQLTPEFLKMNPTHTIPTINDDGFCLWESRAILTYLADKYGTEDTLSLYPKDDVQKRAVVDQRLFFDQALYQRFGEIYYPMLNDGVRKDMEKQRKLEESLGVLDKFLGDSRYAAGDNLTLADHALVSTVSTIDAAGALELGKYPNVKRWYEDCKKNMDGYQGLNGQGATIFRVWASYKKFSWAIRRPFRSICGH</sequence>
<dbReference type="FunFam" id="3.40.30.10:FF:000034">
    <property type="entry name" value="glutathione S-transferase 1"/>
    <property type="match status" value="1"/>
</dbReference>
<dbReference type="Gene3D" id="1.20.1050.10">
    <property type="match status" value="1"/>
</dbReference>
<evidence type="ECO:0000259" key="3">
    <source>
        <dbReference type="PROSITE" id="PS50404"/>
    </source>
</evidence>